<accession>A0A1E3IJ07</accession>
<organism evidence="2 3">
    <name type="scientific">Cryptococcus depauperatus CBS 7841</name>
    <dbReference type="NCBI Taxonomy" id="1295531"/>
    <lineage>
        <taxon>Eukaryota</taxon>
        <taxon>Fungi</taxon>
        <taxon>Dikarya</taxon>
        <taxon>Basidiomycota</taxon>
        <taxon>Agaricomycotina</taxon>
        <taxon>Tremellomycetes</taxon>
        <taxon>Tremellales</taxon>
        <taxon>Cryptococcaceae</taxon>
        <taxon>Cryptococcus</taxon>
    </lineage>
</organism>
<dbReference type="Proteomes" id="UP000094043">
    <property type="component" value="Chromosome 8"/>
</dbReference>
<feature type="region of interest" description="Disordered" evidence="1">
    <location>
        <begin position="119"/>
        <end position="138"/>
    </location>
</feature>
<evidence type="ECO:0000313" key="3">
    <source>
        <dbReference type="Proteomes" id="UP000094043"/>
    </source>
</evidence>
<keyword evidence="3" id="KW-1185">Reference proteome</keyword>
<name>A0A1E3IJ07_9TREE</name>
<proteinExistence type="predicted"/>
<reference evidence="2" key="1">
    <citation type="submission" date="2016-06" db="EMBL/GenBank/DDBJ databases">
        <authorList>
            <person name="Cuomo C."/>
            <person name="Litvintseva A."/>
            <person name="Heitman J."/>
            <person name="Chen Y."/>
            <person name="Sun S."/>
            <person name="Springer D."/>
            <person name="Dromer F."/>
            <person name="Young S."/>
            <person name="Zeng Q."/>
            <person name="Chapman S."/>
            <person name="Gujja S."/>
            <person name="Saif S."/>
            <person name="Birren B."/>
        </authorList>
    </citation>
    <scope>NUCLEOTIDE SEQUENCE</scope>
    <source>
        <strain evidence="2">CBS 7841</strain>
    </source>
</reference>
<dbReference type="EMBL" id="CP143791">
    <property type="protein sequence ID" value="WVN91154.1"/>
    <property type="molecule type" value="Genomic_DNA"/>
</dbReference>
<dbReference type="AlphaFoldDB" id="A0A1E3IJ07"/>
<reference evidence="2" key="3">
    <citation type="submission" date="2024-01" db="EMBL/GenBank/DDBJ databases">
        <authorList>
            <person name="Coelho M.A."/>
            <person name="David-Palma M."/>
            <person name="Shea T."/>
            <person name="Sun S."/>
            <person name="Cuomo C.A."/>
            <person name="Heitman J."/>
        </authorList>
    </citation>
    <scope>NUCLEOTIDE SEQUENCE</scope>
    <source>
        <strain evidence="2">CBS 7841</strain>
    </source>
</reference>
<evidence type="ECO:0000313" key="2">
    <source>
        <dbReference type="EMBL" id="WVN91154.1"/>
    </source>
</evidence>
<sequence length="475" mass="54089">MLRRFRRTLTQQQRKLLPEGFDLCPSESEFIRSISPPFSVFAEPSLTPLSSPDDQSSQYNATRNEWDNSMEEAGDLQTLKRLYDADDPEGEFRREVKEMVRRQIASQWRMFHRSELDRSRFQQSESWNRQQDESQDNQRLAQLGAMASTRAASSNFNSTLYGTLPSEIRETWEAGSPSPRSFVYPLPVASNYEYERETLPAYESCQGSTGLPPPTAEDVTGQDFDNYGPVPSYHTIHPEENTLSYLQEYLHANLPPSHLIMPSRSIITRDMEDLRPDQINNRYATIIQPSQTSENILMRNTEVDHDMVEASISRYRPPTPWDFNPVGDALPQYDTISNNEEQLQRRQSSSSLSSLSQTSFTASSFDSKSSSAVMSKNCYPYTLSPPLSCGSFQWPETPTSMSREYKLESSIASSPLSQSSSESLSSVLVRKMLARFANSRNEVESDERDKSGRLYEEGMGVAWILDDSELAFDEE</sequence>
<dbReference type="GeneID" id="91090616"/>
<evidence type="ECO:0000256" key="1">
    <source>
        <dbReference type="SAM" id="MobiDB-lite"/>
    </source>
</evidence>
<dbReference type="VEuPathDB" id="FungiDB:L203_02588"/>
<gene>
    <name evidence="2" type="ORF">L203_106408</name>
</gene>
<dbReference type="RefSeq" id="XP_066071854.1">
    <property type="nucleotide sequence ID" value="XM_066215757.1"/>
</dbReference>
<protein>
    <submittedName>
        <fullName evidence="2">Uncharacterized protein</fullName>
    </submittedName>
</protein>
<dbReference type="KEGG" id="cdep:91090616"/>
<reference evidence="2" key="2">
    <citation type="journal article" date="2022" name="Elife">
        <title>Obligate sexual reproduction of a homothallic fungus closely related to the Cryptococcus pathogenic species complex.</title>
        <authorList>
            <person name="Passer A.R."/>
            <person name="Clancey S.A."/>
            <person name="Shea T."/>
            <person name="David-Palma M."/>
            <person name="Averette A.F."/>
            <person name="Boekhout T."/>
            <person name="Porcel B.M."/>
            <person name="Nowrousian M."/>
            <person name="Cuomo C.A."/>
            <person name="Sun S."/>
            <person name="Heitman J."/>
            <person name="Coelho M.A."/>
        </authorList>
    </citation>
    <scope>NUCLEOTIDE SEQUENCE</scope>
    <source>
        <strain evidence="2">CBS 7841</strain>
    </source>
</reference>